<dbReference type="PROSITE" id="PS50075">
    <property type="entry name" value="CARRIER"/>
    <property type="match status" value="1"/>
</dbReference>
<dbReference type="InterPro" id="IPR006162">
    <property type="entry name" value="Ppantetheine_attach_site"/>
</dbReference>
<evidence type="ECO:0000256" key="1">
    <source>
        <dbReference type="ARBA" id="ARBA00022450"/>
    </source>
</evidence>
<evidence type="ECO:0000256" key="2">
    <source>
        <dbReference type="ARBA" id="ARBA00022553"/>
    </source>
</evidence>
<organism evidence="4 5">
    <name type="scientific">Streptomyces albiaxialis</name>
    <dbReference type="NCBI Taxonomy" id="329523"/>
    <lineage>
        <taxon>Bacteria</taxon>
        <taxon>Bacillati</taxon>
        <taxon>Actinomycetota</taxon>
        <taxon>Actinomycetes</taxon>
        <taxon>Kitasatosporales</taxon>
        <taxon>Streptomycetaceae</taxon>
        <taxon>Streptomyces</taxon>
    </lineage>
</organism>
<dbReference type="RefSeq" id="WP_344530819.1">
    <property type="nucleotide sequence ID" value="NZ_BAAAPE010000011.1"/>
</dbReference>
<dbReference type="Gene3D" id="1.10.1200.10">
    <property type="entry name" value="ACP-like"/>
    <property type="match status" value="1"/>
</dbReference>
<comment type="caution">
    <text evidence="4">The sequence shown here is derived from an EMBL/GenBank/DDBJ whole genome shotgun (WGS) entry which is preliminary data.</text>
</comment>
<dbReference type="EMBL" id="BAAAPE010000011">
    <property type="protein sequence ID" value="GAA2083744.1"/>
    <property type="molecule type" value="Genomic_DNA"/>
</dbReference>
<gene>
    <name evidence="4" type="ORF">GCM10009801_44390</name>
</gene>
<dbReference type="SUPFAM" id="SSF47336">
    <property type="entry name" value="ACP-like"/>
    <property type="match status" value="1"/>
</dbReference>
<evidence type="ECO:0000313" key="4">
    <source>
        <dbReference type="EMBL" id="GAA2083744.1"/>
    </source>
</evidence>
<dbReference type="Proteomes" id="UP001500016">
    <property type="component" value="Unassembled WGS sequence"/>
</dbReference>
<feature type="domain" description="Carrier" evidence="3">
    <location>
        <begin position="17"/>
        <end position="97"/>
    </location>
</feature>
<reference evidence="4 5" key="1">
    <citation type="journal article" date="2019" name="Int. J. Syst. Evol. Microbiol.">
        <title>The Global Catalogue of Microorganisms (GCM) 10K type strain sequencing project: providing services to taxonomists for standard genome sequencing and annotation.</title>
        <authorList>
            <consortium name="The Broad Institute Genomics Platform"/>
            <consortium name="The Broad Institute Genome Sequencing Center for Infectious Disease"/>
            <person name="Wu L."/>
            <person name="Ma J."/>
        </authorList>
    </citation>
    <scope>NUCLEOTIDE SEQUENCE [LARGE SCALE GENOMIC DNA]</scope>
    <source>
        <strain evidence="4 5">JCM 15478</strain>
    </source>
</reference>
<dbReference type="InterPro" id="IPR036736">
    <property type="entry name" value="ACP-like_sf"/>
</dbReference>
<dbReference type="PROSITE" id="PS00012">
    <property type="entry name" value="PHOSPHOPANTETHEINE"/>
    <property type="match status" value="1"/>
</dbReference>
<protein>
    <recommendedName>
        <fullName evidence="3">Carrier domain-containing protein</fullName>
    </recommendedName>
</protein>
<evidence type="ECO:0000313" key="5">
    <source>
        <dbReference type="Proteomes" id="UP001500016"/>
    </source>
</evidence>
<proteinExistence type="predicted"/>
<name>A0ABN2W6Y7_9ACTN</name>
<dbReference type="InterPro" id="IPR009081">
    <property type="entry name" value="PP-bd_ACP"/>
</dbReference>
<keyword evidence="5" id="KW-1185">Reference proteome</keyword>
<accession>A0ABN2W6Y7</accession>
<keyword evidence="1" id="KW-0596">Phosphopantetheine</keyword>
<keyword evidence="2" id="KW-0597">Phosphoprotein</keyword>
<sequence length="123" mass="12725">MTEATTPGGTPEGATPEETAAALRGLARDVVVRLAPERVADAGARFELRDDLGYDSLALAELAFALEEVFQLPPLPGEETAGISSVGDVEELIAGLAERTGHVVDLDKARDAVSRITPQGGSA</sequence>
<evidence type="ECO:0000259" key="3">
    <source>
        <dbReference type="PROSITE" id="PS50075"/>
    </source>
</evidence>